<feature type="compositionally biased region" description="Polar residues" evidence="1">
    <location>
        <begin position="162"/>
        <end position="173"/>
    </location>
</feature>
<dbReference type="Proteomes" id="UP000186551">
    <property type="component" value="Unassembled WGS sequence"/>
</dbReference>
<evidence type="ECO:0000256" key="1">
    <source>
        <dbReference type="SAM" id="MobiDB-lite"/>
    </source>
</evidence>
<feature type="region of interest" description="Disordered" evidence="1">
    <location>
        <begin position="162"/>
        <end position="210"/>
    </location>
</feature>
<feature type="transmembrane region" description="Helical" evidence="2">
    <location>
        <begin position="57"/>
        <end position="79"/>
    </location>
</feature>
<keyword evidence="2" id="KW-1133">Transmembrane helix</keyword>
<accession>A0A1Q5PFT0</accession>
<dbReference type="RefSeq" id="WP_073851621.1">
    <property type="nucleotide sequence ID" value="NZ_LVWA01000004.1"/>
</dbReference>
<keyword evidence="4" id="KW-1185">Reference proteome</keyword>
<protein>
    <submittedName>
        <fullName evidence="3">Uncharacterized protein</fullName>
    </submittedName>
</protein>
<evidence type="ECO:0000256" key="2">
    <source>
        <dbReference type="SAM" id="Phobius"/>
    </source>
</evidence>
<proteinExistence type="predicted"/>
<dbReference type="STRING" id="1797110.A3841_14310"/>
<evidence type="ECO:0000313" key="4">
    <source>
        <dbReference type="Proteomes" id="UP000186551"/>
    </source>
</evidence>
<evidence type="ECO:0000313" key="3">
    <source>
        <dbReference type="EMBL" id="OKL41002.1"/>
    </source>
</evidence>
<feature type="compositionally biased region" description="Polar residues" evidence="1">
    <location>
        <begin position="195"/>
        <end position="210"/>
    </location>
</feature>
<organism evidence="3 4">
    <name type="scientific">Pontibacter flavimaris</name>
    <dbReference type="NCBI Taxonomy" id="1797110"/>
    <lineage>
        <taxon>Bacteria</taxon>
        <taxon>Pseudomonadati</taxon>
        <taxon>Bacteroidota</taxon>
        <taxon>Cytophagia</taxon>
        <taxon>Cytophagales</taxon>
        <taxon>Hymenobacteraceae</taxon>
        <taxon>Pontibacter</taxon>
    </lineage>
</organism>
<dbReference type="EMBL" id="LVWA01000004">
    <property type="protein sequence ID" value="OKL41002.1"/>
    <property type="molecule type" value="Genomic_DNA"/>
</dbReference>
<feature type="transmembrane region" description="Helical" evidence="2">
    <location>
        <begin position="136"/>
        <end position="157"/>
    </location>
</feature>
<comment type="caution">
    <text evidence="3">The sequence shown here is derived from an EMBL/GenBank/DDBJ whole genome shotgun (WGS) entry which is preliminary data.</text>
</comment>
<keyword evidence="2" id="KW-0472">Membrane</keyword>
<gene>
    <name evidence="3" type="ORF">A3841_14310</name>
</gene>
<name>A0A1Q5PFT0_9BACT</name>
<keyword evidence="2" id="KW-0812">Transmembrane</keyword>
<reference evidence="3 4" key="1">
    <citation type="submission" date="2016-03" db="EMBL/GenBank/DDBJ databases">
        <title>Genome sequence of Pontibacter sp. nov., of the family cytophagaceae, isolated from marine sediment of the Yellow Sea, China.</title>
        <authorList>
            <person name="Zhang G."/>
            <person name="Zhang R."/>
        </authorList>
    </citation>
    <scope>NUCLEOTIDE SEQUENCE [LARGE SCALE GENOMIC DNA]</scope>
    <source>
        <strain evidence="3 4">S10-8</strain>
    </source>
</reference>
<sequence>MENTRDFFAGYQKQLSDGLLKSSEAFDKTLILISSGALALSMAFVEKLGGEDPIYPSLLIFAWAFLGATLLLSLSAHLYSLEAHRKSISSIDTIIDRMDVAASMGEATEIEEAVSMYGGHVEMTRRLESKMHSFNYFAYIAICIGILLLIIFASLNIKTNESNGQRTETSQSALKPKLSKPRHQRDTVTTSTTTPSASQQPKEVSIKSSR</sequence>
<dbReference type="AlphaFoldDB" id="A0A1Q5PFT0"/>